<protein>
    <submittedName>
        <fullName evidence="1">Uncharacterized protein</fullName>
    </submittedName>
</protein>
<dbReference type="EMBL" id="BMAV01020321">
    <property type="protein sequence ID" value="GFY73738.1"/>
    <property type="molecule type" value="Genomic_DNA"/>
</dbReference>
<organism evidence="1 2">
    <name type="scientific">Trichonephila inaurata madagascariensis</name>
    <dbReference type="NCBI Taxonomy" id="2747483"/>
    <lineage>
        <taxon>Eukaryota</taxon>
        <taxon>Metazoa</taxon>
        <taxon>Ecdysozoa</taxon>
        <taxon>Arthropoda</taxon>
        <taxon>Chelicerata</taxon>
        <taxon>Arachnida</taxon>
        <taxon>Araneae</taxon>
        <taxon>Araneomorphae</taxon>
        <taxon>Entelegynae</taxon>
        <taxon>Araneoidea</taxon>
        <taxon>Nephilidae</taxon>
        <taxon>Trichonephila</taxon>
        <taxon>Trichonephila inaurata</taxon>
    </lineage>
</organism>
<reference evidence="1" key="1">
    <citation type="submission" date="2020-08" db="EMBL/GenBank/DDBJ databases">
        <title>Multicomponent nature underlies the extraordinary mechanical properties of spider dragline silk.</title>
        <authorList>
            <person name="Kono N."/>
            <person name="Nakamura H."/>
            <person name="Mori M."/>
            <person name="Yoshida Y."/>
            <person name="Ohtoshi R."/>
            <person name="Malay A.D."/>
            <person name="Moran D.A.P."/>
            <person name="Tomita M."/>
            <person name="Numata K."/>
            <person name="Arakawa K."/>
        </authorList>
    </citation>
    <scope>NUCLEOTIDE SEQUENCE</scope>
</reference>
<evidence type="ECO:0000313" key="2">
    <source>
        <dbReference type="Proteomes" id="UP000886998"/>
    </source>
</evidence>
<gene>
    <name evidence="1" type="ORF">TNIN_71651</name>
</gene>
<keyword evidence="2" id="KW-1185">Reference proteome</keyword>
<accession>A0A8X6YMW9</accession>
<evidence type="ECO:0000313" key="1">
    <source>
        <dbReference type="EMBL" id="GFY73738.1"/>
    </source>
</evidence>
<sequence length="109" mass="12296">MDLKTSNTYGKEQRRLSEVLEIESNNDVDGVLGFPPSRSRKGFQSKEFLSSIKTGDGQEKLIQKTKGDRVTQKPFLTIDYSNMLPDAVSTSSRSMLITVCLSEDSRRQF</sequence>
<comment type="caution">
    <text evidence="1">The sequence shown here is derived from an EMBL/GenBank/DDBJ whole genome shotgun (WGS) entry which is preliminary data.</text>
</comment>
<name>A0A8X6YMW9_9ARAC</name>
<proteinExistence type="predicted"/>
<dbReference type="AlphaFoldDB" id="A0A8X6YMW9"/>
<dbReference type="Proteomes" id="UP000886998">
    <property type="component" value="Unassembled WGS sequence"/>
</dbReference>